<sequence>MKSKILNIFVASLLIINVNSLNILFTSELSSPSHHIFNSALARALAARGHNVTFVSADNVKNPPENLHYIHLEKQYEIMAQGFEGMDLITWYKEIVNMGKYENALMMNTFGAEMCADVVKNQGFHDILNYPNDFKFDLMIYDYTALPCMLGLLHKFNYPPLVGVTGFCNPPYTADIMGGERLGLTVKPHYASTYDKNMNIFERLDNGFLNFFESVLRKYSGIPNLDKKMKEIYGSDLPYVGDLEKHTKIALVNSHPVVEFAESLPPNVIEIGGMQIAEPKPVEKELDEFLNKGKKGSVLMSMGSNFKSEYMEESKISSIVEAFRQLPEYNFIWKFENTDKIKELPKNLMIRPWLSQNDILAHKNVKAFISHSGMMSTLESSWHGVPIVGIPLFMDQIRNLKKSIDAGVAVKVSLQTLTTEKLKSALLEVLENPKYQQNSNLRAKLFKDQPQKPLDRAVWWCEYIMRNPKATHLKPAEFNFGLVGSHFWDIQVLILVLIVLIVLGARCACKKIMKRFCKCKKSDDKKKKN</sequence>
<evidence type="ECO:0000256" key="2">
    <source>
        <dbReference type="ARBA" id="ARBA00022676"/>
    </source>
</evidence>
<evidence type="ECO:0000313" key="7">
    <source>
        <dbReference type="Proteomes" id="UP001153620"/>
    </source>
</evidence>
<dbReference type="CDD" id="cd03784">
    <property type="entry name" value="GT1_Gtf-like"/>
    <property type="match status" value="1"/>
</dbReference>
<keyword evidence="5" id="KW-0732">Signal</keyword>
<evidence type="ECO:0000256" key="4">
    <source>
        <dbReference type="SAM" id="Phobius"/>
    </source>
</evidence>
<evidence type="ECO:0000256" key="5">
    <source>
        <dbReference type="SAM" id="SignalP"/>
    </source>
</evidence>
<keyword evidence="4" id="KW-0812">Transmembrane</keyword>
<dbReference type="Proteomes" id="UP001153620">
    <property type="component" value="Chromosome 2"/>
</dbReference>
<evidence type="ECO:0008006" key="8">
    <source>
        <dbReference type="Google" id="ProtNLM"/>
    </source>
</evidence>
<dbReference type="PANTHER" id="PTHR48043">
    <property type="entry name" value="EG:EG0003.4 PROTEIN-RELATED"/>
    <property type="match status" value="1"/>
</dbReference>
<evidence type="ECO:0000256" key="1">
    <source>
        <dbReference type="ARBA" id="ARBA00009995"/>
    </source>
</evidence>
<dbReference type="Gene3D" id="3.40.50.2000">
    <property type="entry name" value="Glycogen Phosphorylase B"/>
    <property type="match status" value="2"/>
</dbReference>
<accession>A0A9N9RRV8</accession>
<proteinExistence type="inferred from homology"/>
<dbReference type="PANTHER" id="PTHR48043:SF159">
    <property type="entry name" value="EG:EG0003.4 PROTEIN-RELATED"/>
    <property type="match status" value="1"/>
</dbReference>
<organism evidence="6 7">
    <name type="scientific">Chironomus riparius</name>
    <dbReference type="NCBI Taxonomy" id="315576"/>
    <lineage>
        <taxon>Eukaryota</taxon>
        <taxon>Metazoa</taxon>
        <taxon>Ecdysozoa</taxon>
        <taxon>Arthropoda</taxon>
        <taxon>Hexapoda</taxon>
        <taxon>Insecta</taxon>
        <taxon>Pterygota</taxon>
        <taxon>Neoptera</taxon>
        <taxon>Endopterygota</taxon>
        <taxon>Diptera</taxon>
        <taxon>Nematocera</taxon>
        <taxon>Chironomoidea</taxon>
        <taxon>Chironomidae</taxon>
        <taxon>Chironominae</taxon>
        <taxon>Chironomus</taxon>
    </lineage>
</organism>
<dbReference type="InterPro" id="IPR050271">
    <property type="entry name" value="UDP-glycosyltransferase"/>
</dbReference>
<dbReference type="AlphaFoldDB" id="A0A9N9RRV8"/>
<dbReference type="GO" id="GO:0008194">
    <property type="term" value="F:UDP-glycosyltransferase activity"/>
    <property type="evidence" value="ECO:0007669"/>
    <property type="project" value="InterPro"/>
</dbReference>
<gene>
    <name evidence="6" type="ORF">CHIRRI_LOCUS5370</name>
</gene>
<dbReference type="OrthoDB" id="5835829at2759"/>
<dbReference type="InterPro" id="IPR002213">
    <property type="entry name" value="UDP_glucos_trans"/>
</dbReference>
<evidence type="ECO:0000256" key="3">
    <source>
        <dbReference type="ARBA" id="ARBA00022679"/>
    </source>
</evidence>
<name>A0A9N9RRV8_9DIPT</name>
<keyword evidence="4" id="KW-1133">Transmembrane helix</keyword>
<keyword evidence="4" id="KW-0472">Membrane</keyword>
<comment type="similarity">
    <text evidence="1">Belongs to the UDP-glycosyltransferase family.</text>
</comment>
<feature type="signal peptide" evidence="5">
    <location>
        <begin position="1"/>
        <end position="20"/>
    </location>
</feature>
<dbReference type="Pfam" id="PF00201">
    <property type="entry name" value="UDPGT"/>
    <property type="match status" value="1"/>
</dbReference>
<feature type="transmembrane region" description="Helical" evidence="4">
    <location>
        <begin position="487"/>
        <end position="505"/>
    </location>
</feature>
<dbReference type="SUPFAM" id="SSF53756">
    <property type="entry name" value="UDP-Glycosyltransferase/glycogen phosphorylase"/>
    <property type="match status" value="1"/>
</dbReference>
<keyword evidence="3" id="KW-0808">Transferase</keyword>
<protein>
    <recommendedName>
        <fullName evidence="8">Glucuronosyltransferase</fullName>
    </recommendedName>
</protein>
<dbReference type="FunFam" id="3.40.50.2000:FF:000021">
    <property type="entry name" value="UDP-glucuronosyltransferase"/>
    <property type="match status" value="1"/>
</dbReference>
<dbReference type="EMBL" id="OU895878">
    <property type="protein sequence ID" value="CAG9802461.1"/>
    <property type="molecule type" value="Genomic_DNA"/>
</dbReference>
<feature type="chain" id="PRO_5040445571" description="Glucuronosyltransferase" evidence="5">
    <location>
        <begin position="21"/>
        <end position="529"/>
    </location>
</feature>
<reference evidence="6" key="1">
    <citation type="submission" date="2022-01" db="EMBL/GenBank/DDBJ databases">
        <authorList>
            <person name="King R."/>
        </authorList>
    </citation>
    <scope>NUCLEOTIDE SEQUENCE</scope>
</reference>
<reference evidence="6" key="2">
    <citation type="submission" date="2022-10" db="EMBL/GenBank/DDBJ databases">
        <authorList>
            <consortium name="ENA_rothamsted_submissions"/>
            <consortium name="culmorum"/>
            <person name="King R."/>
        </authorList>
    </citation>
    <scope>NUCLEOTIDE SEQUENCE</scope>
</reference>
<keyword evidence="2" id="KW-0328">Glycosyltransferase</keyword>
<evidence type="ECO:0000313" key="6">
    <source>
        <dbReference type="EMBL" id="CAG9802461.1"/>
    </source>
</evidence>
<keyword evidence="7" id="KW-1185">Reference proteome</keyword>